<accession>A0A211ZRG9</accession>
<organism evidence="1 2">
    <name type="scientific">Inquilinus limosus</name>
    <dbReference type="NCBI Taxonomy" id="171674"/>
    <lineage>
        <taxon>Bacteria</taxon>
        <taxon>Pseudomonadati</taxon>
        <taxon>Pseudomonadota</taxon>
        <taxon>Alphaproteobacteria</taxon>
        <taxon>Rhodospirillales</taxon>
        <taxon>Rhodospirillaceae</taxon>
        <taxon>Inquilinus</taxon>
    </lineage>
</organism>
<proteinExistence type="predicted"/>
<dbReference type="AlphaFoldDB" id="A0A211ZRG9"/>
<reference evidence="2" key="1">
    <citation type="submission" date="2017-05" db="EMBL/GenBank/DDBJ databases">
        <authorList>
            <person name="Macchi M."/>
            <person name="Festa S."/>
            <person name="Coppotelli B.M."/>
            <person name="Morelli I.S."/>
        </authorList>
    </citation>
    <scope>NUCLEOTIDE SEQUENCE [LARGE SCALE GENOMIC DNA]</scope>
    <source>
        <strain evidence="2">I</strain>
    </source>
</reference>
<keyword evidence="2" id="KW-1185">Reference proteome</keyword>
<dbReference type="EMBL" id="NHON01000009">
    <property type="protein sequence ID" value="OWJ67881.1"/>
    <property type="molecule type" value="Genomic_DNA"/>
</dbReference>
<sequence>MNYQEETKKAWTLYSNAYFTQLDTLLLGGIEIRGDKALLGNFGTTAQKPVKGKAANTKGDGTASITQGSVLNDVEWWPLLNDAWILGGITSGSDFYLASQKMPADDDIWDESFRRPRVLGRELIALASFGYQRTAHSKLGTAFVADDADRARGATFTAYLDAIGQYGSAAEIRAAILL</sequence>
<protein>
    <submittedName>
        <fullName evidence="1">Uncharacterized protein</fullName>
    </submittedName>
</protein>
<evidence type="ECO:0000313" key="1">
    <source>
        <dbReference type="EMBL" id="OWJ67881.1"/>
    </source>
</evidence>
<gene>
    <name evidence="1" type="ORF">BWR60_06635</name>
</gene>
<name>A0A211ZRG9_9PROT</name>
<dbReference type="Proteomes" id="UP000196655">
    <property type="component" value="Unassembled WGS sequence"/>
</dbReference>
<evidence type="ECO:0000313" key="2">
    <source>
        <dbReference type="Proteomes" id="UP000196655"/>
    </source>
</evidence>
<comment type="caution">
    <text evidence="1">The sequence shown here is derived from an EMBL/GenBank/DDBJ whole genome shotgun (WGS) entry which is preliminary data.</text>
</comment>